<name>A0A816RID4_9BILA</name>
<dbReference type="Gene3D" id="3.30.420.10">
    <property type="entry name" value="Ribonuclease H-like superfamily/Ribonuclease H"/>
    <property type="match status" value="1"/>
</dbReference>
<feature type="domain" description="Transposase Tc1-like" evidence="1">
    <location>
        <begin position="33"/>
        <end position="104"/>
    </location>
</feature>
<accession>A0A816RID4</accession>
<dbReference type="Pfam" id="PF13358">
    <property type="entry name" value="DDE_3"/>
    <property type="match status" value="1"/>
</dbReference>
<dbReference type="Pfam" id="PF01498">
    <property type="entry name" value="HTH_Tnp_Tc3_2"/>
    <property type="match status" value="1"/>
</dbReference>
<evidence type="ECO:0000313" key="4">
    <source>
        <dbReference type="Proteomes" id="UP000663856"/>
    </source>
</evidence>
<evidence type="ECO:0000313" key="3">
    <source>
        <dbReference type="EMBL" id="CAF2070808.1"/>
    </source>
</evidence>
<evidence type="ECO:0000259" key="1">
    <source>
        <dbReference type="Pfam" id="PF01498"/>
    </source>
</evidence>
<dbReference type="InterPro" id="IPR038717">
    <property type="entry name" value="Tc1-like_DDE_dom"/>
</dbReference>
<dbReference type="InterPro" id="IPR002492">
    <property type="entry name" value="Transposase_Tc1-like"/>
</dbReference>
<dbReference type="Proteomes" id="UP000663856">
    <property type="component" value="Unassembled WGS sequence"/>
</dbReference>
<dbReference type="EMBL" id="CAJNRF010005418">
    <property type="protein sequence ID" value="CAF2070808.1"/>
    <property type="molecule type" value="Genomic_DNA"/>
</dbReference>
<proteinExistence type="predicted"/>
<dbReference type="AlphaFoldDB" id="A0A816RID4"/>
<reference evidence="3" key="1">
    <citation type="submission" date="2021-02" db="EMBL/GenBank/DDBJ databases">
        <authorList>
            <person name="Nowell W R."/>
        </authorList>
    </citation>
    <scope>NUCLEOTIDE SEQUENCE</scope>
</reference>
<feature type="domain" description="Tc1-like transposase DDE" evidence="2">
    <location>
        <begin position="114"/>
        <end position="266"/>
    </location>
</feature>
<gene>
    <name evidence="3" type="ORF">WKI299_LOCUS14122</name>
</gene>
<sequence>MLVLLRIAKYKSTKCIGNLIGRGRKRKTTAHVDRVIQRKIKTNRRKSALAVKIELQTELNITVSESTISRRAHEIGLYGRVARKKPLVTKANRGKRVQYARKYREKPLGFWNNVLWSDESKFNLFGSDGKVMVWRTLKEEYNSTCIVPTVKHGGGNVKCWGCFSASGVGNLVFIDGNMIGEMYRTILDNNLLQSVEKLKMDNEWTFQHDNDPKHRAAIVNNWLNRNGIERLEWPSFSPDLNPIEHLWDEIERRMKKEQPKNEKELKESLTRVWKEVEKKVLKKLVDSVPNRLNEVIRMKGGPTRY</sequence>
<dbReference type="GO" id="GO:0015074">
    <property type="term" value="P:DNA integration"/>
    <property type="evidence" value="ECO:0007669"/>
    <property type="project" value="InterPro"/>
</dbReference>
<comment type="caution">
    <text evidence="3">The sequence shown here is derived from an EMBL/GenBank/DDBJ whole genome shotgun (WGS) entry which is preliminary data.</text>
</comment>
<dbReference type="GO" id="GO:0006313">
    <property type="term" value="P:DNA transposition"/>
    <property type="evidence" value="ECO:0007669"/>
    <property type="project" value="InterPro"/>
</dbReference>
<dbReference type="InterPro" id="IPR052338">
    <property type="entry name" value="Transposase_5"/>
</dbReference>
<dbReference type="InterPro" id="IPR036397">
    <property type="entry name" value="RNaseH_sf"/>
</dbReference>
<dbReference type="PANTHER" id="PTHR23022">
    <property type="entry name" value="TRANSPOSABLE ELEMENT-RELATED"/>
    <property type="match status" value="1"/>
</dbReference>
<dbReference type="GO" id="GO:0003677">
    <property type="term" value="F:DNA binding"/>
    <property type="evidence" value="ECO:0007669"/>
    <property type="project" value="InterPro"/>
</dbReference>
<protein>
    <recommendedName>
        <fullName evidence="5">Transposase</fullName>
    </recommendedName>
</protein>
<evidence type="ECO:0000259" key="2">
    <source>
        <dbReference type="Pfam" id="PF13358"/>
    </source>
</evidence>
<organism evidence="3 4">
    <name type="scientific">Rotaria magnacalcarata</name>
    <dbReference type="NCBI Taxonomy" id="392030"/>
    <lineage>
        <taxon>Eukaryota</taxon>
        <taxon>Metazoa</taxon>
        <taxon>Spiralia</taxon>
        <taxon>Gnathifera</taxon>
        <taxon>Rotifera</taxon>
        <taxon>Eurotatoria</taxon>
        <taxon>Bdelloidea</taxon>
        <taxon>Philodinida</taxon>
        <taxon>Philodinidae</taxon>
        <taxon>Rotaria</taxon>
    </lineage>
</organism>
<dbReference type="PANTHER" id="PTHR23022:SF135">
    <property type="entry name" value="SI:DKEY-77F5.3"/>
    <property type="match status" value="1"/>
</dbReference>
<evidence type="ECO:0008006" key="5">
    <source>
        <dbReference type="Google" id="ProtNLM"/>
    </source>
</evidence>